<proteinExistence type="predicted"/>
<organism evidence="1 2">
    <name type="scientific">Bacillus cereus</name>
    <dbReference type="NCBI Taxonomy" id="1396"/>
    <lineage>
        <taxon>Bacteria</taxon>
        <taxon>Bacillati</taxon>
        <taxon>Bacillota</taxon>
        <taxon>Bacilli</taxon>
        <taxon>Bacillales</taxon>
        <taxon>Bacillaceae</taxon>
        <taxon>Bacillus</taxon>
        <taxon>Bacillus cereus group</taxon>
    </lineage>
</organism>
<dbReference type="AlphaFoldDB" id="A0A9X6SS15"/>
<gene>
    <name evidence="1" type="ORF">CON36_36360</name>
</gene>
<comment type="caution">
    <text evidence="1">The sequence shown here is derived from an EMBL/GenBank/DDBJ whole genome shotgun (WGS) entry which is preliminary data.</text>
</comment>
<accession>A0A9X6SS15</accession>
<name>A0A9X6SS15_BACCE</name>
<reference evidence="1 2" key="1">
    <citation type="submission" date="2017-09" db="EMBL/GenBank/DDBJ databases">
        <title>Large-scale bioinformatics analysis of Bacillus genomes uncovers conserved roles of natural products in bacterial physiology.</title>
        <authorList>
            <consortium name="Agbiome Team Llc"/>
            <person name="Bleich R.M."/>
            <person name="Grubbs K.J."/>
            <person name="Santa Maria K.C."/>
            <person name="Allen S.E."/>
            <person name="Farag S."/>
            <person name="Shank E.A."/>
            <person name="Bowers A."/>
        </authorList>
    </citation>
    <scope>NUCLEOTIDE SEQUENCE [LARGE SCALE GENOMIC DNA]</scope>
    <source>
        <strain evidence="1 2">AFS092789</strain>
    </source>
</reference>
<protein>
    <submittedName>
        <fullName evidence="1">Uncharacterized protein</fullName>
    </submittedName>
</protein>
<dbReference type="EMBL" id="NVMX01000302">
    <property type="protein sequence ID" value="PDZ93969.1"/>
    <property type="molecule type" value="Genomic_DNA"/>
</dbReference>
<dbReference type="Proteomes" id="UP000219922">
    <property type="component" value="Unassembled WGS sequence"/>
</dbReference>
<evidence type="ECO:0000313" key="2">
    <source>
        <dbReference type="Proteomes" id="UP000219922"/>
    </source>
</evidence>
<evidence type="ECO:0000313" key="1">
    <source>
        <dbReference type="EMBL" id="PDZ93969.1"/>
    </source>
</evidence>
<dbReference type="RefSeq" id="WP_098007418.1">
    <property type="nucleotide sequence ID" value="NZ_NVMX01000302.1"/>
</dbReference>
<sequence>MGRKKTGLLTELEKDNPIGKIMTEGLPTEKIIDKLKEVDFLTDDLELTRRGKEYAIGKLEKMDSVERIMLEKFILEHHKLKPEINYNDSNE</sequence>